<dbReference type="GO" id="GO:0007062">
    <property type="term" value="P:sister chromatid cohesion"/>
    <property type="evidence" value="ECO:0007669"/>
    <property type="project" value="InterPro"/>
</dbReference>
<evidence type="ECO:0000259" key="2">
    <source>
        <dbReference type="Pfam" id="PF04824"/>
    </source>
</evidence>
<dbReference type="InterPro" id="IPR039781">
    <property type="entry name" value="Rad21/Rec8-like"/>
</dbReference>
<dbReference type="GO" id="GO:0008278">
    <property type="term" value="C:cohesin complex"/>
    <property type="evidence" value="ECO:0007669"/>
    <property type="project" value="InterPro"/>
</dbReference>
<dbReference type="Gene3D" id="1.10.10.580">
    <property type="entry name" value="Structural maintenance of chromosome 1. Chain E"/>
    <property type="match status" value="1"/>
</dbReference>
<protein>
    <submittedName>
        <fullName evidence="3">Rad21_Rec8 domain-containing protein</fullName>
    </submittedName>
</protein>
<dbReference type="SUPFAM" id="SSF46785">
    <property type="entry name" value="Winged helix' DNA-binding domain"/>
    <property type="match status" value="1"/>
</dbReference>
<dbReference type="InterPro" id="IPR006909">
    <property type="entry name" value="Rad21/Rec8_C_eu"/>
</dbReference>
<reference evidence="3" key="1">
    <citation type="submission" date="2019-11" db="UniProtKB">
        <authorList>
            <consortium name="WormBaseParasite"/>
        </authorList>
    </citation>
    <scope>IDENTIFICATION</scope>
</reference>
<dbReference type="InterPro" id="IPR036390">
    <property type="entry name" value="WH_DNA-bd_sf"/>
</dbReference>
<evidence type="ECO:0000256" key="1">
    <source>
        <dbReference type="SAM" id="MobiDB-lite"/>
    </source>
</evidence>
<dbReference type="WBParaSite" id="MCU_009742-RA">
    <property type="protein sequence ID" value="MCU_009742-RA"/>
    <property type="gene ID" value="MCU_009742"/>
</dbReference>
<feature type="domain" description="Rad21/Rec8-like protein C-terminal eukaryotic" evidence="2">
    <location>
        <begin position="118"/>
        <end position="167"/>
    </location>
</feature>
<dbReference type="GO" id="GO:0003682">
    <property type="term" value="F:chromatin binding"/>
    <property type="evidence" value="ECO:0007669"/>
    <property type="project" value="TreeGrafter"/>
</dbReference>
<dbReference type="PANTHER" id="PTHR12585">
    <property type="entry name" value="SCC1 / RAD21 FAMILY MEMBER"/>
    <property type="match status" value="1"/>
</dbReference>
<dbReference type="GO" id="GO:1990414">
    <property type="term" value="P:replication-born double-strand break repair via sister chromatid exchange"/>
    <property type="evidence" value="ECO:0007669"/>
    <property type="project" value="TreeGrafter"/>
</dbReference>
<dbReference type="Pfam" id="PF04824">
    <property type="entry name" value="Rad21_Rec8"/>
    <property type="match status" value="1"/>
</dbReference>
<sequence>MDDDNGFPLDPHYLAPPSVLSEASHGILLEHDFDVAGGRSGRVPRDHQMSLSEFPADLRDDEDTIPAIPSVGTVGTGGKEETMEEEVEEERRLEKRSKDMLRRLRAHTAQHGWGERGISLLAMCEGNTKKQAASKFYTMLLLRKQGCVRLFQDAPYGDIRVCRGPAFVGPTEI</sequence>
<dbReference type="AlphaFoldDB" id="A0A5K3FNI8"/>
<accession>A0A5K3FNI8</accession>
<evidence type="ECO:0000313" key="3">
    <source>
        <dbReference type="WBParaSite" id="MCU_009742-RA"/>
    </source>
</evidence>
<dbReference type="PANTHER" id="PTHR12585:SF69">
    <property type="entry name" value="FI11703P"/>
    <property type="match status" value="1"/>
</dbReference>
<organism evidence="3">
    <name type="scientific">Mesocestoides corti</name>
    <name type="common">Flatworm</name>
    <dbReference type="NCBI Taxonomy" id="53468"/>
    <lineage>
        <taxon>Eukaryota</taxon>
        <taxon>Metazoa</taxon>
        <taxon>Spiralia</taxon>
        <taxon>Lophotrochozoa</taxon>
        <taxon>Platyhelminthes</taxon>
        <taxon>Cestoda</taxon>
        <taxon>Eucestoda</taxon>
        <taxon>Cyclophyllidea</taxon>
        <taxon>Mesocestoididae</taxon>
        <taxon>Mesocestoides</taxon>
    </lineage>
</organism>
<name>A0A5K3FNI8_MESCO</name>
<proteinExistence type="predicted"/>
<feature type="region of interest" description="Disordered" evidence="1">
    <location>
        <begin position="60"/>
        <end position="88"/>
    </location>
</feature>
<dbReference type="InterPro" id="IPR023093">
    <property type="entry name" value="ScpA-like_C"/>
</dbReference>